<dbReference type="InterPro" id="IPR001173">
    <property type="entry name" value="Glyco_trans_2-like"/>
</dbReference>
<dbReference type="SUPFAM" id="SSF53448">
    <property type="entry name" value="Nucleotide-diphospho-sugar transferases"/>
    <property type="match status" value="1"/>
</dbReference>
<evidence type="ECO:0000256" key="1">
    <source>
        <dbReference type="SAM" id="Phobius"/>
    </source>
</evidence>
<dbReference type="InterPro" id="IPR029044">
    <property type="entry name" value="Nucleotide-diphossugar_trans"/>
</dbReference>
<dbReference type="RefSeq" id="WP_072907793.1">
    <property type="nucleotide sequence ID" value="NZ_FRAI01000018.1"/>
</dbReference>
<keyword evidence="1" id="KW-1133">Transmembrane helix</keyword>
<dbReference type="Gene3D" id="3.90.550.10">
    <property type="entry name" value="Spore Coat Polysaccharide Biosynthesis Protein SpsA, Chain A"/>
    <property type="match status" value="1"/>
</dbReference>
<gene>
    <name evidence="3" type="ORF">SAMN02745227_01625</name>
</gene>
<dbReference type="OrthoDB" id="9807778at2"/>
<proteinExistence type="predicted"/>
<sequence>MRDSILLMLVIIGLFSLLKWSFNLINGKKLTKPKTSMVLMVYNWEENLERIIRYIASLCYFDENSLCPVDVIIFDLASTDQTLNIAKKLARQYYFVKVIGDLKNSTLESLLKSCGGDIIILLDTNKLTLSEVEKSIKFYFSDIGTSPKVLKEI</sequence>
<keyword evidence="3" id="KW-0808">Transferase</keyword>
<dbReference type="EMBL" id="FRAI01000018">
    <property type="protein sequence ID" value="SHK14559.1"/>
    <property type="molecule type" value="Genomic_DNA"/>
</dbReference>
<name>A0A1M6Q2V5_9FIRM</name>
<keyword evidence="1" id="KW-0812">Transmembrane</keyword>
<keyword evidence="1" id="KW-0472">Membrane</keyword>
<feature type="transmembrane region" description="Helical" evidence="1">
    <location>
        <begin position="6"/>
        <end position="25"/>
    </location>
</feature>
<evidence type="ECO:0000313" key="4">
    <source>
        <dbReference type="Proteomes" id="UP000243547"/>
    </source>
</evidence>
<accession>A0A1M6Q2V5</accession>
<dbReference type="GO" id="GO:0016740">
    <property type="term" value="F:transferase activity"/>
    <property type="evidence" value="ECO:0007669"/>
    <property type="project" value="UniProtKB-KW"/>
</dbReference>
<dbReference type="AlphaFoldDB" id="A0A1M6Q2V5"/>
<protein>
    <submittedName>
        <fullName evidence="3">Glycosyl transferase family 2</fullName>
    </submittedName>
</protein>
<evidence type="ECO:0000259" key="2">
    <source>
        <dbReference type="Pfam" id="PF00535"/>
    </source>
</evidence>
<reference evidence="4" key="1">
    <citation type="submission" date="2016-11" db="EMBL/GenBank/DDBJ databases">
        <authorList>
            <person name="Varghese N."/>
            <person name="Submissions S."/>
        </authorList>
    </citation>
    <scope>NUCLEOTIDE SEQUENCE [LARGE SCALE GENOMIC DNA]</scope>
    <source>
        <strain evidence="4">DSM 14826</strain>
    </source>
</reference>
<dbReference type="Proteomes" id="UP000243547">
    <property type="component" value="Unassembled WGS sequence"/>
</dbReference>
<dbReference type="STRING" id="1120989.SAMN02745227_01625"/>
<organism evidence="3 4">
    <name type="scientific">Anaerobranca californiensis DSM 14826</name>
    <dbReference type="NCBI Taxonomy" id="1120989"/>
    <lineage>
        <taxon>Bacteria</taxon>
        <taxon>Bacillati</taxon>
        <taxon>Bacillota</taxon>
        <taxon>Clostridia</taxon>
        <taxon>Eubacteriales</taxon>
        <taxon>Proteinivoracaceae</taxon>
        <taxon>Anaerobranca</taxon>
    </lineage>
</organism>
<dbReference type="Pfam" id="PF00535">
    <property type="entry name" value="Glycos_transf_2"/>
    <property type="match status" value="1"/>
</dbReference>
<evidence type="ECO:0000313" key="3">
    <source>
        <dbReference type="EMBL" id="SHK14559.1"/>
    </source>
</evidence>
<keyword evidence="4" id="KW-1185">Reference proteome</keyword>
<feature type="domain" description="Glycosyltransferase 2-like" evidence="2">
    <location>
        <begin position="36"/>
        <end position="123"/>
    </location>
</feature>